<evidence type="ECO:0000259" key="1">
    <source>
        <dbReference type="Pfam" id="PF01728"/>
    </source>
</evidence>
<dbReference type="InterPro" id="IPR002877">
    <property type="entry name" value="RNA_MeTrfase_FtsJ_dom"/>
</dbReference>
<reference evidence="2" key="1">
    <citation type="submission" date="2023-07" db="EMBL/GenBank/DDBJ databases">
        <title>Black Yeasts Isolated from many extreme environments.</title>
        <authorList>
            <person name="Coleine C."/>
            <person name="Stajich J.E."/>
            <person name="Selbmann L."/>
        </authorList>
    </citation>
    <scope>NUCLEOTIDE SEQUENCE</scope>
    <source>
        <strain evidence="2">CCFEE 5485</strain>
    </source>
</reference>
<dbReference type="EMBL" id="JAUTXT010000071">
    <property type="protein sequence ID" value="KAK3669793.1"/>
    <property type="molecule type" value="Genomic_DNA"/>
</dbReference>
<proteinExistence type="predicted"/>
<name>A0AAE0TME6_9PEZI</name>
<gene>
    <name evidence="2" type="ORF">LTR78_010310</name>
</gene>
<dbReference type="Proteomes" id="UP001274830">
    <property type="component" value="Unassembled WGS sequence"/>
</dbReference>
<comment type="caution">
    <text evidence="2">The sequence shown here is derived from an EMBL/GenBank/DDBJ whole genome shotgun (WGS) entry which is preliminary data.</text>
</comment>
<keyword evidence="3" id="KW-1185">Reference proteome</keyword>
<dbReference type="AlphaFoldDB" id="A0AAE0TME6"/>
<evidence type="ECO:0000313" key="3">
    <source>
        <dbReference type="Proteomes" id="UP001274830"/>
    </source>
</evidence>
<dbReference type="GO" id="GO:0032259">
    <property type="term" value="P:methylation"/>
    <property type="evidence" value="ECO:0007669"/>
    <property type="project" value="InterPro"/>
</dbReference>
<sequence length="362" mass="40575">MSHDTDKSTKSSIMSSATEMQACAVYSPNKAIQAFLLAASPIFRELQDLRTRGWESPVGDRFFAEQRQVADNASGRTAEVFYKMMKKIAREMDRDTGVFGLHWSFRNPRRILDMCMAPGGYLAVALERHPGASALAFSLPTSEGGHKVLLPESLGVQIRYLDITMLAVDMGVDHIPEDHPDKGKFELQKVLPPISSDLIFCDGQVLRTHQRAKYRERREAARLTSSQLALGLQHIEPGGTMVILLHKAEAWPTLNLIYQFSKFATLKLFKPVSFHAKRSSFYLIASDVRPDLTDARQAVETWKTLWNVATFGTEAAYTALSTPKEEEVHYLLNAFGHVFISLAQDIWATQARALARAPFMQA</sequence>
<feature type="domain" description="Ribosomal RNA methyltransferase FtsJ" evidence="1">
    <location>
        <begin position="105"/>
        <end position="285"/>
    </location>
</feature>
<dbReference type="GO" id="GO:0008168">
    <property type="term" value="F:methyltransferase activity"/>
    <property type="evidence" value="ECO:0007669"/>
    <property type="project" value="InterPro"/>
</dbReference>
<organism evidence="2 3">
    <name type="scientific">Recurvomyces mirabilis</name>
    <dbReference type="NCBI Taxonomy" id="574656"/>
    <lineage>
        <taxon>Eukaryota</taxon>
        <taxon>Fungi</taxon>
        <taxon>Dikarya</taxon>
        <taxon>Ascomycota</taxon>
        <taxon>Pezizomycotina</taxon>
        <taxon>Dothideomycetes</taxon>
        <taxon>Dothideomycetidae</taxon>
        <taxon>Mycosphaerellales</taxon>
        <taxon>Teratosphaeriaceae</taxon>
        <taxon>Recurvomyces</taxon>
    </lineage>
</organism>
<accession>A0AAE0TME6</accession>
<dbReference type="SUPFAM" id="SSF53335">
    <property type="entry name" value="S-adenosyl-L-methionine-dependent methyltransferases"/>
    <property type="match status" value="1"/>
</dbReference>
<dbReference type="Pfam" id="PF01728">
    <property type="entry name" value="FtsJ"/>
    <property type="match status" value="1"/>
</dbReference>
<dbReference type="Gene3D" id="3.40.50.150">
    <property type="entry name" value="Vaccinia Virus protein VP39"/>
    <property type="match status" value="1"/>
</dbReference>
<dbReference type="InterPro" id="IPR029063">
    <property type="entry name" value="SAM-dependent_MTases_sf"/>
</dbReference>
<protein>
    <recommendedName>
        <fullName evidence="1">Ribosomal RNA methyltransferase FtsJ domain-containing protein</fullName>
    </recommendedName>
</protein>
<evidence type="ECO:0000313" key="2">
    <source>
        <dbReference type="EMBL" id="KAK3669793.1"/>
    </source>
</evidence>